<dbReference type="Gene3D" id="3.30.420.10">
    <property type="entry name" value="Ribonuclease H-like superfamily/Ribonuclease H"/>
    <property type="match status" value="1"/>
</dbReference>
<name>A0A8H5CY96_9AGAR</name>
<dbReference type="OrthoDB" id="3255824at2759"/>
<dbReference type="EMBL" id="JAACJO010000015">
    <property type="protein sequence ID" value="KAF5350177.1"/>
    <property type="molecule type" value="Genomic_DNA"/>
</dbReference>
<dbReference type="AlphaFoldDB" id="A0A8H5CY96"/>
<evidence type="ECO:0000313" key="2">
    <source>
        <dbReference type="EMBL" id="KAF5350177.1"/>
    </source>
</evidence>
<evidence type="ECO:0000313" key="3">
    <source>
        <dbReference type="Proteomes" id="UP000559027"/>
    </source>
</evidence>
<comment type="caution">
    <text evidence="2">The sequence shown here is derived from an EMBL/GenBank/DDBJ whole genome shotgun (WGS) entry which is preliminary data.</text>
</comment>
<feature type="compositionally biased region" description="Polar residues" evidence="1">
    <location>
        <begin position="85"/>
        <end position="122"/>
    </location>
</feature>
<sequence length="275" mass="30149">MQNRESRYNYHKNEEKEDSNAHTLAESDDNSEGKVDFADEDAHGDLLSLTEDSLANAMDHHSSAPSSPNLVPQFNGAASFIPNPSGRSKNTSSHTSPSPNDSQASLFSSGIQDGDSSTASSTDHVYVDASDAGIGFFFANQWEAWRLKPGWKVLKIRDIQWAEAAAVDLGVRLMIEAGYAGKEIILHSDNQQVVNAVCQVHRIGPQNGLAAEVVRNVIELCQELDIQLKVGWINGPSNPADHASRLEVGLKEEARVPYRVEIPSYLQEFVVAYEM</sequence>
<dbReference type="Proteomes" id="UP000559027">
    <property type="component" value="Unassembled WGS sequence"/>
</dbReference>
<dbReference type="InterPro" id="IPR036397">
    <property type="entry name" value="RNaseH_sf"/>
</dbReference>
<dbReference type="GO" id="GO:0003676">
    <property type="term" value="F:nucleic acid binding"/>
    <property type="evidence" value="ECO:0007669"/>
    <property type="project" value="InterPro"/>
</dbReference>
<protein>
    <recommendedName>
        <fullName evidence="4">RNase H type-1 domain-containing protein</fullName>
    </recommendedName>
</protein>
<feature type="compositionally biased region" description="Basic and acidic residues" evidence="1">
    <location>
        <begin position="1"/>
        <end position="20"/>
    </location>
</feature>
<keyword evidence="3" id="KW-1185">Reference proteome</keyword>
<organism evidence="2 3">
    <name type="scientific">Leucocoprinus leucothites</name>
    <dbReference type="NCBI Taxonomy" id="201217"/>
    <lineage>
        <taxon>Eukaryota</taxon>
        <taxon>Fungi</taxon>
        <taxon>Dikarya</taxon>
        <taxon>Basidiomycota</taxon>
        <taxon>Agaricomycotina</taxon>
        <taxon>Agaricomycetes</taxon>
        <taxon>Agaricomycetidae</taxon>
        <taxon>Agaricales</taxon>
        <taxon>Agaricineae</taxon>
        <taxon>Agaricaceae</taxon>
        <taxon>Leucocoprinus</taxon>
    </lineage>
</organism>
<accession>A0A8H5CY96</accession>
<gene>
    <name evidence="2" type="ORF">D9756_009141</name>
</gene>
<evidence type="ECO:0000256" key="1">
    <source>
        <dbReference type="SAM" id="MobiDB-lite"/>
    </source>
</evidence>
<dbReference type="SUPFAM" id="SSF53098">
    <property type="entry name" value="Ribonuclease H-like"/>
    <property type="match status" value="1"/>
</dbReference>
<feature type="compositionally biased region" description="Basic and acidic residues" evidence="1">
    <location>
        <begin position="31"/>
        <end position="44"/>
    </location>
</feature>
<proteinExistence type="predicted"/>
<reference evidence="2 3" key="1">
    <citation type="journal article" date="2020" name="ISME J.">
        <title>Uncovering the hidden diversity of litter-decomposition mechanisms in mushroom-forming fungi.</title>
        <authorList>
            <person name="Floudas D."/>
            <person name="Bentzer J."/>
            <person name="Ahren D."/>
            <person name="Johansson T."/>
            <person name="Persson P."/>
            <person name="Tunlid A."/>
        </authorList>
    </citation>
    <scope>NUCLEOTIDE SEQUENCE [LARGE SCALE GENOMIC DNA]</scope>
    <source>
        <strain evidence="2 3">CBS 146.42</strain>
    </source>
</reference>
<feature type="compositionally biased region" description="Polar residues" evidence="1">
    <location>
        <begin position="63"/>
        <end position="72"/>
    </location>
</feature>
<feature type="region of interest" description="Disordered" evidence="1">
    <location>
        <begin position="1"/>
        <end position="122"/>
    </location>
</feature>
<dbReference type="InterPro" id="IPR012337">
    <property type="entry name" value="RNaseH-like_sf"/>
</dbReference>
<evidence type="ECO:0008006" key="4">
    <source>
        <dbReference type="Google" id="ProtNLM"/>
    </source>
</evidence>